<dbReference type="EMBL" id="ML145100">
    <property type="protein sequence ID" value="TBU61115.1"/>
    <property type="molecule type" value="Genomic_DNA"/>
</dbReference>
<sequence>MISYVSCAPTTFPVILHQLLTSEFLKIVLYRCATYSQQDTSSYFPLDCDGFGHSSLQDTTLRSLCGRMRFRQVVQTRLDNVFSTMKRFARRRGTTQVSCVGAKMRVECTSKKNPNTVLCKKDCSAKRAKSCLPLFAHPGKRLQCRKHGRFPSHKPTGYIQKVVIRRQRISSCIFVVGKRTRTQARLLRTESL</sequence>
<proteinExistence type="predicted"/>
<dbReference type="Proteomes" id="UP000292082">
    <property type="component" value="Unassembled WGS sequence"/>
</dbReference>
<evidence type="ECO:0000313" key="2">
    <source>
        <dbReference type="Proteomes" id="UP000292082"/>
    </source>
</evidence>
<name>A0A4Q9Q1Z8_9APHY</name>
<accession>A0A4Q9Q1Z8</accession>
<keyword evidence="2" id="KW-1185">Reference proteome</keyword>
<protein>
    <submittedName>
        <fullName evidence="1">Uncharacterized protein</fullName>
    </submittedName>
</protein>
<reference evidence="1 2" key="1">
    <citation type="submission" date="2019-01" db="EMBL/GenBank/DDBJ databases">
        <title>Draft genome sequences of three monokaryotic isolates of the white-rot basidiomycete fungus Dichomitus squalens.</title>
        <authorList>
            <consortium name="DOE Joint Genome Institute"/>
            <person name="Lopez S.C."/>
            <person name="Andreopoulos B."/>
            <person name="Pangilinan J."/>
            <person name="Lipzen A."/>
            <person name="Riley R."/>
            <person name="Ahrendt S."/>
            <person name="Ng V."/>
            <person name="Barry K."/>
            <person name="Daum C."/>
            <person name="Grigoriev I.V."/>
            <person name="Hilden K.S."/>
            <person name="Makela M.R."/>
            <person name="de Vries R.P."/>
        </authorList>
    </citation>
    <scope>NUCLEOTIDE SEQUENCE [LARGE SCALE GENOMIC DNA]</scope>
    <source>
        <strain evidence="1 2">CBS 464.89</strain>
    </source>
</reference>
<evidence type="ECO:0000313" key="1">
    <source>
        <dbReference type="EMBL" id="TBU61115.1"/>
    </source>
</evidence>
<organism evidence="1 2">
    <name type="scientific">Dichomitus squalens</name>
    <dbReference type="NCBI Taxonomy" id="114155"/>
    <lineage>
        <taxon>Eukaryota</taxon>
        <taxon>Fungi</taxon>
        <taxon>Dikarya</taxon>
        <taxon>Basidiomycota</taxon>
        <taxon>Agaricomycotina</taxon>
        <taxon>Agaricomycetes</taxon>
        <taxon>Polyporales</taxon>
        <taxon>Polyporaceae</taxon>
        <taxon>Dichomitus</taxon>
    </lineage>
</organism>
<dbReference type="AlphaFoldDB" id="A0A4Q9Q1Z8"/>
<gene>
    <name evidence="1" type="ORF">BD310DRAFT_921515</name>
</gene>